<comment type="caution">
    <text evidence="1">The sequence shown here is derived from an EMBL/GenBank/DDBJ whole genome shotgun (WGS) entry which is preliminary data.</text>
</comment>
<accession>A0A1X3HDZ9</accession>
<gene>
    <name evidence="1" type="ORF">BSZ18_03300</name>
</gene>
<name>A0A1X3HDZ9_9BRAD</name>
<dbReference type="Proteomes" id="UP000193553">
    <property type="component" value="Unassembled WGS sequence"/>
</dbReference>
<dbReference type="EMBL" id="NAFI01000137">
    <property type="protein sequence ID" value="OSJ17932.1"/>
    <property type="molecule type" value="Genomic_DNA"/>
</dbReference>
<dbReference type="RefSeq" id="WP_085359886.1">
    <property type="nucleotide sequence ID" value="NZ_NAFD01000142.1"/>
</dbReference>
<reference evidence="1 2" key="1">
    <citation type="submission" date="2017-03" db="EMBL/GenBank/DDBJ databases">
        <title>Whole genome sequences of fourteen strains of Bradyrhizobium canariense and one strain of Bradyrhizobium japonicum isolated from Lupinus (Papilionoideae: Genisteae) species in Algeria.</title>
        <authorList>
            <person name="Crovadore J."/>
            <person name="Chekireb D."/>
            <person name="Brachmann A."/>
            <person name="Chablais R."/>
            <person name="Cochard B."/>
            <person name="Lefort F."/>
        </authorList>
    </citation>
    <scope>NUCLEOTIDE SEQUENCE [LARGE SCALE GENOMIC DNA]</scope>
    <source>
        <strain evidence="1 2">UBMA195</strain>
    </source>
</reference>
<evidence type="ECO:0000313" key="1">
    <source>
        <dbReference type="EMBL" id="OSJ17932.1"/>
    </source>
</evidence>
<organism evidence="1 2">
    <name type="scientific">Bradyrhizobium canariense</name>
    <dbReference type="NCBI Taxonomy" id="255045"/>
    <lineage>
        <taxon>Bacteria</taxon>
        <taxon>Pseudomonadati</taxon>
        <taxon>Pseudomonadota</taxon>
        <taxon>Alphaproteobacteria</taxon>
        <taxon>Hyphomicrobiales</taxon>
        <taxon>Nitrobacteraceae</taxon>
        <taxon>Bradyrhizobium</taxon>
    </lineage>
</organism>
<proteinExistence type="predicted"/>
<dbReference type="AlphaFoldDB" id="A0A1X3HDZ9"/>
<protein>
    <submittedName>
        <fullName evidence="1">Uncharacterized protein</fullName>
    </submittedName>
</protein>
<sequence>MDSNYRAPAAQFSYRDPLEAEYRQLIEGRERVRKAEAAASKRFTIATRKGIRRNEDASAGRHLLDARGGVRGVQRQGCNHQSQVVESGRDALVAGLGRSVQSVGLRPL</sequence>
<evidence type="ECO:0000313" key="2">
    <source>
        <dbReference type="Proteomes" id="UP000193553"/>
    </source>
</evidence>